<dbReference type="InterPro" id="IPR019734">
    <property type="entry name" value="TPR_rpt"/>
</dbReference>
<dbReference type="InterPro" id="IPR003107">
    <property type="entry name" value="HAT"/>
</dbReference>
<dbReference type="PANTHER" id="PTHR12558:SF13">
    <property type="entry name" value="CELL DIVISION CYCLE PROTEIN 27 HOMOLOG"/>
    <property type="match status" value="1"/>
</dbReference>
<dbReference type="SMART" id="SM00028">
    <property type="entry name" value="TPR"/>
    <property type="match status" value="16"/>
</dbReference>
<feature type="transmembrane region" description="Helical" evidence="2">
    <location>
        <begin position="9"/>
        <end position="32"/>
    </location>
</feature>
<feature type="repeat" description="TPR" evidence="1">
    <location>
        <begin position="820"/>
        <end position="853"/>
    </location>
</feature>
<evidence type="ECO:0000256" key="1">
    <source>
        <dbReference type="PROSITE-ProRule" id="PRU00339"/>
    </source>
</evidence>
<dbReference type="PANTHER" id="PTHR12558">
    <property type="entry name" value="CELL DIVISION CYCLE 16,23,27"/>
    <property type="match status" value="1"/>
</dbReference>
<feature type="repeat" description="TPR" evidence="1">
    <location>
        <begin position="1504"/>
        <end position="1537"/>
    </location>
</feature>
<feature type="repeat" description="TPR" evidence="1">
    <location>
        <begin position="1196"/>
        <end position="1229"/>
    </location>
</feature>
<evidence type="ECO:0000313" key="3">
    <source>
        <dbReference type="EMBL" id="MBB6429300.1"/>
    </source>
</evidence>
<dbReference type="GO" id="GO:0006396">
    <property type="term" value="P:RNA processing"/>
    <property type="evidence" value="ECO:0007669"/>
    <property type="project" value="InterPro"/>
</dbReference>
<dbReference type="PROSITE" id="PS50005">
    <property type="entry name" value="TPR"/>
    <property type="match status" value="5"/>
</dbReference>
<proteinExistence type="predicted"/>
<dbReference type="Pfam" id="PF14559">
    <property type="entry name" value="TPR_19"/>
    <property type="match status" value="3"/>
</dbReference>
<name>A0A7X0LJF8_9BACT</name>
<dbReference type="SMART" id="SM00386">
    <property type="entry name" value="HAT"/>
    <property type="match status" value="4"/>
</dbReference>
<organism evidence="3 4">
    <name type="scientific">Algisphaera agarilytica</name>
    <dbReference type="NCBI Taxonomy" id="1385975"/>
    <lineage>
        <taxon>Bacteria</taxon>
        <taxon>Pseudomonadati</taxon>
        <taxon>Planctomycetota</taxon>
        <taxon>Phycisphaerae</taxon>
        <taxon>Phycisphaerales</taxon>
        <taxon>Phycisphaeraceae</taxon>
        <taxon>Algisphaera</taxon>
    </lineage>
</organism>
<dbReference type="Pfam" id="PF13176">
    <property type="entry name" value="TPR_7"/>
    <property type="match status" value="1"/>
</dbReference>
<feature type="repeat" description="TPR" evidence="1">
    <location>
        <begin position="854"/>
        <end position="887"/>
    </location>
</feature>
<protein>
    <submittedName>
        <fullName evidence="3">Tetratricopeptide (TPR) repeat protein</fullName>
    </submittedName>
</protein>
<feature type="repeat" description="TPR" evidence="1">
    <location>
        <begin position="1402"/>
        <end position="1435"/>
    </location>
</feature>
<reference evidence="3 4" key="1">
    <citation type="submission" date="2020-08" db="EMBL/GenBank/DDBJ databases">
        <title>Genomic Encyclopedia of Type Strains, Phase IV (KMG-IV): sequencing the most valuable type-strain genomes for metagenomic binning, comparative biology and taxonomic classification.</title>
        <authorList>
            <person name="Goeker M."/>
        </authorList>
    </citation>
    <scope>NUCLEOTIDE SEQUENCE [LARGE SCALE GENOMIC DNA]</scope>
    <source>
        <strain evidence="3 4">DSM 103725</strain>
    </source>
</reference>
<gene>
    <name evidence="3" type="ORF">HNQ40_001106</name>
</gene>
<dbReference type="RefSeq" id="WP_184676886.1">
    <property type="nucleotide sequence ID" value="NZ_JACHGY010000001.1"/>
</dbReference>
<dbReference type="Gene3D" id="1.25.40.10">
    <property type="entry name" value="Tetratricopeptide repeat domain"/>
    <property type="match status" value="6"/>
</dbReference>
<dbReference type="Proteomes" id="UP000541810">
    <property type="component" value="Unassembled WGS sequence"/>
</dbReference>
<keyword evidence="1" id="KW-0802">TPR repeat</keyword>
<dbReference type="Pfam" id="PF13181">
    <property type="entry name" value="TPR_8"/>
    <property type="match status" value="1"/>
</dbReference>
<dbReference type="Pfam" id="PF13432">
    <property type="entry name" value="TPR_16"/>
    <property type="match status" value="2"/>
</dbReference>
<keyword evidence="2" id="KW-0472">Membrane</keyword>
<sequence length="1553" mass="172971">MAGKVNTKFVFILAAVLVVLLAGGLFVVSTVLKKSSSELEAEGDNYLVRAQNAQIDVTADPEDLAQAQQQRGQDYRLAAQSYGKAWNRDPQNVDLLIKYIEARSNMTVRDQFEAKRVLGEIMQLTRQTTELRPDDEQMLEDYYQLLYRWAREFNIGSFYNDLYSLASTRLETKPDNIPALKFRGISQAVQISDAMDRTRQQEIRQDLETVLQARPGDTDVLYYLARWHLYDANRTERSAPDSDHAKDARAQTAELAERALAADPDNPSVKIEYFNVMLALLEAHRQRIRKSSNDEERAEAAQSYRDGFAKIEPVLNNLEAALLQNPEPPLVVQQVAEILPRVDKQLAVMDLLIAGESVESAPKNTPNHLDRTERLLRSASAARPDMLLYKLMLANVLKLQLQLDDAHEIYLLARDYPIAGNFEASLRDQVLRQQAVYEVANIELIRAEAATDPERRTQLLADADKAVDELEAVTDKDARVLMLRGKLALLRNETTHAMVFIDQASTLYQDRDIEALLLSARARQAEQQWGAAVERLERVLELVQGGSREDIQMNIRLQLAEMLLRSRKLPEAREQISIVLESEPNNTVAIRLLAQWYTIDKQYDKAIALLEPLKDTDPAVATTLAQLYGSTGQADRSREMLRAEFEKNPTDLNLLQRTLQSTESTDEKFALLDEAEASGALSSAITMLRSQLQSQVDQTPMTLDEMVAHIDKTDASELDRSIRKAQIYLQNNEIEKSREAFKVAQKIEPDNDKVLILAFDLAVRDKEFDQARRLAATAGKRNLDLAEGHFLRGQLAAAEGKLQQALSSYDLALKQRPVFDEGWRQYADLLLRAEDPSEAIEAYGTSLEQKPDNINALAGLARAYNSMGRHSQALDTLRDAVSYRPNDQVLLGQYLTYEQRFGDPATVRRVRMEMVESQPENIQNLLSLAILHAEAGETEEALALIDQAEKVQGVQLNTVAARAGTLRLSERVDEGKKVISDYIAQRGDEVTTEDYLLLARYHLTSREFNEALTVYNQAVAIEDPAAQPASRELADVLFNAGRLDESVNIYQSLFDGSAEDQKTVLGSRLAESLLRLNRVDEAVAVLDQLQPTATTDALRAMAANQNGDRQKALDYVNASLGKNSRNPLTYVQRASLLAINPETQANALDDVQQALQINPDMVNALALQAQIQAALGQDNEAAYSLRLLLDKAPGNNVARRRLAQLYLNQQRIDEAEQLIREGLELEPGNPTWLELSAGVSASRGNIPQAIASLEQLVAANPTSQSLSQLSLLYLQANRAGDAQALLEQHPEAISTSPELQGVRGSVLVALGQTEPAQRVFALALQRSSSIGEVSTVLRQMISSLGQAQATALAESVTDMKDPSWIGLTLANQSLAEQDYSGALQRLDTLRQQVPASNSSTHILIERMAGLAMLQNRDFEGAKEAYLRLLDIDPDNIEVLNNLAYILSHHLDKPDEALPMAQRAAEQAPTNAEILDTLGWIQYQLGNTENARATLERSVQARPIPANTLHLGRVYLETGNSRRARPLFEQCIELAEQAGDAETADRARSFMKQL</sequence>
<dbReference type="EMBL" id="JACHGY010000001">
    <property type="protein sequence ID" value="MBB6429300.1"/>
    <property type="molecule type" value="Genomic_DNA"/>
</dbReference>
<keyword evidence="4" id="KW-1185">Reference proteome</keyword>
<dbReference type="InterPro" id="IPR011990">
    <property type="entry name" value="TPR-like_helical_dom_sf"/>
</dbReference>
<keyword evidence="2" id="KW-1133">Transmembrane helix</keyword>
<keyword evidence="2" id="KW-0812">Transmembrane</keyword>
<accession>A0A7X0LJF8</accession>
<evidence type="ECO:0000256" key="2">
    <source>
        <dbReference type="SAM" id="Phobius"/>
    </source>
</evidence>
<dbReference type="SUPFAM" id="SSF48452">
    <property type="entry name" value="TPR-like"/>
    <property type="match status" value="3"/>
</dbReference>
<comment type="caution">
    <text evidence="3">The sequence shown here is derived from an EMBL/GenBank/DDBJ whole genome shotgun (WGS) entry which is preliminary data.</text>
</comment>
<evidence type="ECO:0000313" key="4">
    <source>
        <dbReference type="Proteomes" id="UP000541810"/>
    </source>
</evidence>